<feature type="domain" description="SWIM-type" evidence="6">
    <location>
        <begin position="517"/>
        <end position="552"/>
    </location>
</feature>
<dbReference type="Proteomes" id="UP001627154">
    <property type="component" value="Unassembled WGS sequence"/>
</dbReference>
<organism evidence="7 8">
    <name type="scientific">Trichogramma kaykai</name>
    <dbReference type="NCBI Taxonomy" id="54128"/>
    <lineage>
        <taxon>Eukaryota</taxon>
        <taxon>Metazoa</taxon>
        <taxon>Ecdysozoa</taxon>
        <taxon>Arthropoda</taxon>
        <taxon>Hexapoda</taxon>
        <taxon>Insecta</taxon>
        <taxon>Pterygota</taxon>
        <taxon>Neoptera</taxon>
        <taxon>Endopterygota</taxon>
        <taxon>Hymenoptera</taxon>
        <taxon>Apocrita</taxon>
        <taxon>Proctotrupomorpha</taxon>
        <taxon>Chalcidoidea</taxon>
        <taxon>Trichogrammatidae</taxon>
        <taxon>Trichogramma</taxon>
    </lineage>
</organism>
<keyword evidence="2 4" id="KW-0863">Zinc-finger</keyword>
<dbReference type="Pfam" id="PF21056">
    <property type="entry name" value="ZSWIM1-3_RNaseH-like"/>
    <property type="match status" value="1"/>
</dbReference>
<dbReference type="SMART" id="SM00249">
    <property type="entry name" value="PHD"/>
    <property type="match status" value="1"/>
</dbReference>
<protein>
    <recommendedName>
        <fullName evidence="9">SWIM-type domain-containing protein</fullName>
    </recommendedName>
</protein>
<evidence type="ECO:0000256" key="1">
    <source>
        <dbReference type="ARBA" id="ARBA00022723"/>
    </source>
</evidence>
<proteinExistence type="predicted"/>
<dbReference type="InterPro" id="IPR001965">
    <property type="entry name" value="Znf_PHD"/>
</dbReference>
<dbReference type="InterPro" id="IPR011011">
    <property type="entry name" value="Znf_FYVE_PHD"/>
</dbReference>
<keyword evidence="3" id="KW-0862">Zinc</keyword>
<comment type="caution">
    <text evidence="7">The sequence shown here is derived from an EMBL/GenBank/DDBJ whole genome shotgun (WGS) entry which is preliminary data.</text>
</comment>
<dbReference type="Gene3D" id="3.30.40.10">
    <property type="entry name" value="Zinc/RING finger domain, C3HC4 (zinc finger)"/>
    <property type="match status" value="1"/>
</dbReference>
<dbReference type="SUPFAM" id="SSF57903">
    <property type="entry name" value="FYVE/PHD zinc finger"/>
    <property type="match status" value="1"/>
</dbReference>
<evidence type="ECO:0000259" key="6">
    <source>
        <dbReference type="PROSITE" id="PS50966"/>
    </source>
</evidence>
<reference evidence="7 8" key="1">
    <citation type="journal article" date="2024" name="bioRxiv">
        <title>A reference genome for Trichogramma kaykai: A tiny desert-dwelling parasitoid wasp with competing sex-ratio distorters.</title>
        <authorList>
            <person name="Culotta J."/>
            <person name="Lindsey A.R."/>
        </authorList>
    </citation>
    <scope>NUCLEOTIDE SEQUENCE [LARGE SCALE GENOMIC DNA]</scope>
    <source>
        <strain evidence="7 8">KSX58</strain>
    </source>
</reference>
<name>A0ABD2X9E9_9HYME</name>
<evidence type="ECO:0000256" key="3">
    <source>
        <dbReference type="ARBA" id="ARBA00022833"/>
    </source>
</evidence>
<dbReference type="InterPro" id="IPR013083">
    <property type="entry name" value="Znf_RING/FYVE/PHD"/>
</dbReference>
<dbReference type="EMBL" id="JBJJXI010000048">
    <property type="protein sequence ID" value="KAL3401276.1"/>
    <property type="molecule type" value="Genomic_DNA"/>
</dbReference>
<evidence type="ECO:0000256" key="2">
    <source>
        <dbReference type="ARBA" id="ARBA00022771"/>
    </source>
</evidence>
<accession>A0ABD2X9E9</accession>
<dbReference type="InterPro" id="IPR007527">
    <property type="entry name" value="Znf_SWIM"/>
</dbReference>
<sequence length="860" mass="101078">MAWKFAEKAKKLNIREFAEENVVNRKKFYSDAEVKSWVARYEKSVNANMFRRDSQSIRNSDKKKTNANKSITKRIITYVCTSGPERKPRGNGEREAFTSRMNCQGRITFSISECRKYYTITDMKPHDKHKEISKKVRKLLPQNRKLNDLQVEKIKEFHEMRGDKLLLMDKLAEMGNIPTFKDISNITQKLKKKNKGNSLTEALEFLKKRFNDENETFEALYMCSKRMQQDFESWPEYIAMDSTYKLLDVKYPVTIVIGTDGNGATRIFSIFIVKKETKEIIQWCFKKMQEMNKIACENVKVFMGDKDIVFREVLPKEMPQVPMTICIFHAQQIFRRILNDKDYNLSMVMKERALRILKKMPHAKSDSEYMQLYNNFRKLDIPQNLQLYFDSNWHDIRNQWVKCYMGSYLFKNDTNNRLESLNQKLNYMCKSSNRLTEFLKKFFDYHDQVSRERDTDSVKMFAKKPAYQNDLTVLRYYDLLTLYAYNHVRKQLKTMDTVLNVDKIEDGIYCIKSIDQFETQKYTTTTTNCTCFNAITMSLPCRHIFKVRNMMGLNLFEESLCNIRWTKKVYLQKNPIYNTDEDQQSLEFFEDKENNIDSLICEKKSKKVLDQQSANVSCVLGDKFTNGNQISSDQELQTTPIAFNKSTQNIVSEESEVLDKSVCTDISRFEPLSIATTVDTSSRKDGDAITTNSQEEVVLEKLSNPKGRPRGKALDAIGLPISRTIKCIPYEKMSDLEKSRIILKWILKPGTLNKKVLDTIFDESDFIDFNNMPCWIYDPDIDINIVKKRMDKRIFNRLKSVIKRNEKNVQWICSKCNNDLNNGQYSIGCDGCMKWQHYKCAGLKKKPKQYFFCHDCMKSI</sequence>
<dbReference type="InterPro" id="IPR019787">
    <property type="entry name" value="Znf_PHD-finger"/>
</dbReference>
<dbReference type="PANTHER" id="PTHR31569">
    <property type="entry name" value="SWIM-TYPE DOMAIN-CONTAINING PROTEIN"/>
    <property type="match status" value="1"/>
</dbReference>
<evidence type="ECO:0000256" key="4">
    <source>
        <dbReference type="PROSITE-ProRule" id="PRU00325"/>
    </source>
</evidence>
<dbReference type="PROSITE" id="PS01359">
    <property type="entry name" value="ZF_PHD_1"/>
    <property type="match status" value="1"/>
</dbReference>
<gene>
    <name evidence="7" type="ORF">TKK_005578</name>
</gene>
<dbReference type="PROSITE" id="PS50966">
    <property type="entry name" value="ZF_SWIM"/>
    <property type="match status" value="1"/>
</dbReference>
<dbReference type="PROSITE" id="PS50016">
    <property type="entry name" value="ZF_PHD_2"/>
    <property type="match status" value="1"/>
</dbReference>
<keyword evidence="8" id="KW-1185">Reference proteome</keyword>
<dbReference type="GO" id="GO:0008270">
    <property type="term" value="F:zinc ion binding"/>
    <property type="evidence" value="ECO:0007669"/>
    <property type="project" value="UniProtKB-KW"/>
</dbReference>
<evidence type="ECO:0008006" key="9">
    <source>
        <dbReference type="Google" id="ProtNLM"/>
    </source>
</evidence>
<dbReference type="InterPro" id="IPR052579">
    <property type="entry name" value="Zinc_finger_SWIM"/>
</dbReference>
<dbReference type="InterPro" id="IPR048324">
    <property type="entry name" value="ZSWIM1-3_RNaseH-like"/>
</dbReference>
<evidence type="ECO:0000313" key="7">
    <source>
        <dbReference type="EMBL" id="KAL3401276.1"/>
    </source>
</evidence>
<dbReference type="PANTHER" id="PTHR31569:SF4">
    <property type="entry name" value="SWIM-TYPE DOMAIN-CONTAINING PROTEIN"/>
    <property type="match status" value="1"/>
</dbReference>
<dbReference type="AlphaFoldDB" id="A0ABD2X9E9"/>
<evidence type="ECO:0000259" key="5">
    <source>
        <dbReference type="PROSITE" id="PS50016"/>
    </source>
</evidence>
<dbReference type="InterPro" id="IPR019786">
    <property type="entry name" value="Zinc_finger_PHD-type_CS"/>
</dbReference>
<keyword evidence="1" id="KW-0479">Metal-binding</keyword>
<evidence type="ECO:0000313" key="8">
    <source>
        <dbReference type="Proteomes" id="UP001627154"/>
    </source>
</evidence>
<feature type="domain" description="PHD-type" evidence="5">
    <location>
        <begin position="810"/>
        <end position="859"/>
    </location>
</feature>